<evidence type="ECO:0000313" key="1">
    <source>
        <dbReference type="EMBL" id="KAA6346152.1"/>
    </source>
</evidence>
<sequence>MIQRMIHRRMLFAVFAATMMVSCKDKCSSIPYTNVIPADASIVVSLDLKATWDKAGLNGKENEEVKNKLAGVLKEGISRESFDLLEKIVENPAESGIDIEAPCYAFTQKTDDVWGMAVKVGNENKLKVLLGVMVSEGIVTPVEKRNGYSYVRFENSCTVCAFNENVVLVTHSSNNHYTGTGSLMLQKEENSISVSPVFRNMLTQKGEIKLMITLQELFPDAFFTSDEWKEVAVLSNLSFENGKISLQVESYIKSEKLQTWLETCKSQELSFIEKFPVSTLVYLSLHLDGEKLVDFIREQEEMYDSFLSFADVEILKTYEEFIRFIDGDLSVGLLDVSIHSSFAAYAKVKDSRLALQAFYNVMDSSGGEEIITSTGNDTYVYKLNGQSIYFGVKNKQLYVTNDKKTAENITQKMNGKSLKDAEFAGNMKETSSYMVVNVENLFNLPIVKFLASGRGGGVYSASMDVASGISYLEITGKGSKGEINLCFKDKETNALKQIANILKPHSGL</sequence>
<dbReference type="InterPro" id="IPR032276">
    <property type="entry name" value="DUF4836"/>
</dbReference>
<reference evidence="1" key="1">
    <citation type="submission" date="2019-03" db="EMBL/GenBank/DDBJ databases">
        <title>Single cell metagenomics reveals metabolic interactions within the superorganism composed of flagellate Streblomastix strix and complex community of Bacteroidetes bacteria on its surface.</title>
        <authorList>
            <person name="Treitli S.C."/>
            <person name="Kolisko M."/>
            <person name="Husnik F."/>
            <person name="Keeling P."/>
            <person name="Hampl V."/>
        </authorList>
    </citation>
    <scope>NUCLEOTIDE SEQUENCE</scope>
    <source>
        <strain evidence="1">STM</strain>
    </source>
</reference>
<proteinExistence type="predicted"/>
<comment type="caution">
    <text evidence="1">The sequence shown here is derived from an EMBL/GenBank/DDBJ whole genome shotgun (WGS) entry which is preliminary data.</text>
</comment>
<evidence type="ECO:0008006" key="2">
    <source>
        <dbReference type="Google" id="ProtNLM"/>
    </source>
</evidence>
<dbReference type="Pfam" id="PF16120">
    <property type="entry name" value="DUF4836"/>
    <property type="match status" value="1"/>
</dbReference>
<name>A0A5J4SK34_9ZZZZ</name>
<organism evidence="1">
    <name type="scientific">termite gut metagenome</name>
    <dbReference type="NCBI Taxonomy" id="433724"/>
    <lineage>
        <taxon>unclassified sequences</taxon>
        <taxon>metagenomes</taxon>
        <taxon>organismal metagenomes</taxon>
    </lineage>
</organism>
<accession>A0A5J4SK34</accession>
<dbReference type="EMBL" id="SNRY01000141">
    <property type="protein sequence ID" value="KAA6346152.1"/>
    <property type="molecule type" value="Genomic_DNA"/>
</dbReference>
<dbReference type="AlphaFoldDB" id="A0A5J4SK34"/>
<dbReference type="PROSITE" id="PS51257">
    <property type="entry name" value="PROKAR_LIPOPROTEIN"/>
    <property type="match status" value="1"/>
</dbReference>
<protein>
    <recommendedName>
        <fullName evidence="2">DUF4836 family protein</fullName>
    </recommendedName>
</protein>
<gene>
    <name evidence="1" type="ORF">EZS27_006322</name>
</gene>